<dbReference type="EMBL" id="JAWRVI010000213">
    <property type="protein sequence ID" value="KAK4071543.1"/>
    <property type="molecule type" value="Genomic_DNA"/>
</dbReference>
<protein>
    <recommendedName>
        <fullName evidence="3">Secreted protein</fullName>
    </recommendedName>
</protein>
<organism evidence="1 2">
    <name type="scientific">Purpureocillium lilacinum</name>
    <name type="common">Paecilomyces lilacinus</name>
    <dbReference type="NCBI Taxonomy" id="33203"/>
    <lineage>
        <taxon>Eukaryota</taxon>
        <taxon>Fungi</taxon>
        <taxon>Dikarya</taxon>
        <taxon>Ascomycota</taxon>
        <taxon>Pezizomycotina</taxon>
        <taxon>Sordariomycetes</taxon>
        <taxon>Hypocreomycetidae</taxon>
        <taxon>Hypocreales</taxon>
        <taxon>Ophiocordycipitaceae</taxon>
        <taxon>Purpureocillium</taxon>
    </lineage>
</organism>
<comment type="caution">
    <text evidence="1">The sequence shown here is derived from an EMBL/GenBank/DDBJ whole genome shotgun (WGS) entry which is preliminary data.</text>
</comment>
<name>A0ABR0BE94_PURLI</name>
<evidence type="ECO:0008006" key="3">
    <source>
        <dbReference type="Google" id="ProtNLM"/>
    </source>
</evidence>
<sequence length="111" mass="12315">MEYFEFSIVGFLTFGMLARTCTYSRCPTPTQVWVTPKQRAESVPPDPCSAKKRAHRGQRLVLATMIVPRVSPMLSIASRISRAIPPTAVNVRGKSKTARQYEILAGGLTVY</sequence>
<evidence type="ECO:0000313" key="2">
    <source>
        <dbReference type="Proteomes" id="UP001287286"/>
    </source>
</evidence>
<reference evidence="1 2" key="1">
    <citation type="journal article" date="2024" name="Microbiol. Resour. Announc.">
        <title>Genome annotations for the ascomycete fungi Trichoderma harzianum, Trichoderma aggressivum, and Purpureocillium lilacinum.</title>
        <authorList>
            <person name="Beijen E.P.W."/>
            <person name="Ohm R.A."/>
        </authorList>
    </citation>
    <scope>NUCLEOTIDE SEQUENCE [LARGE SCALE GENOMIC DNA]</scope>
    <source>
        <strain evidence="1 2">CBS 150709</strain>
    </source>
</reference>
<proteinExistence type="predicted"/>
<gene>
    <name evidence="1" type="ORF">Purlil1_13398</name>
</gene>
<evidence type="ECO:0000313" key="1">
    <source>
        <dbReference type="EMBL" id="KAK4071543.1"/>
    </source>
</evidence>
<accession>A0ABR0BE94</accession>
<dbReference type="Proteomes" id="UP001287286">
    <property type="component" value="Unassembled WGS sequence"/>
</dbReference>
<keyword evidence="2" id="KW-1185">Reference proteome</keyword>